<comment type="caution">
    <text evidence="2">The sequence shown here is derived from an EMBL/GenBank/DDBJ whole genome shotgun (WGS) entry which is preliminary data.</text>
</comment>
<evidence type="ECO:0000256" key="1">
    <source>
        <dbReference type="SAM" id="Coils"/>
    </source>
</evidence>
<evidence type="ECO:0000313" key="2">
    <source>
        <dbReference type="EMBL" id="OAT45196.1"/>
    </source>
</evidence>
<dbReference type="RefSeq" id="WP_064721125.1">
    <property type="nucleotide sequence ID" value="NZ_LXEV01000034.1"/>
</dbReference>
<evidence type="ECO:0000313" key="3">
    <source>
        <dbReference type="Proteomes" id="UP000078250"/>
    </source>
</evidence>
<accession>A0AAJ3LSM4</accession>
<organism evidence="2 3">
    <name type="scientific">Proteus hauseri ATCC 700826</name>
    <dbReference type="NCBI Taxonomy" id="1354271"/>
    <lineage>
        <taxon>Bacteria</taxon>
        <taxon>Pseudomonadati</taxon>
        <taxon>Pseudomonadota</taxon>
        <taxon>Gammaproteobacteria</taxon>
        <taxon>Enterobacterales</taxon>
        <taxon>Morganellaceae</taxon>
        <taxon>Proteus</taxon>
    </lineage>
</organism>
<keyword evidence="3" id="KW-1185">Reference proteome</keyword>
<feature type="coiled-coil region" evidence="1">
    <location>
        <begin position="489"/>
        <end position="584"/>
    </location>
</feature>
<keyword evidence="1" id="KW-0175">Coiled coil</keyword>
<name>A0AAJ3LSM4_PROHU</name>
<dbReference type="EMBL" id="LXEV01000034">
    <property type="protein sequence ID" value="OAT45196.1"/>
    <property type="molecule type" value="Genomic_DNA"/>
</dbReference>
<reference evidence="2 3" key="1">
    <citation type="submission" date="2016-04" db="EMBL/GenBank/DDBJ databases">
        <title>ATOL: Assembling a taxonomically balanced genome-scale reconstruction of the evolutionary history of the Enterobacteriaceae.</title>
        <authorList>
            <person name="Plunkett G.III."/>
            <person name="Neeno-Eckwall E.C."/>
            <person name="Glasner J.D."/>
            <person name="Perna N.T."/>
        </authorList>
    </citation>
    <scope>NUCLEOTIDE SEQUENCE [LARGE SCALE GENOMIC DNA]</scope>
    <source>
        <strain evidence="2 3">ATCC 700826</strain>
    </source>
</reference>
<sequence length="587" mass="68130">MPIKKQKLKTLIITPLILSSTYCYSLNKNANQLSDTEIKEINFSFFDAGKYNLSIESNKHHHGTMNDRFLPKVLTSKYQSRKIISYKDKIEFNYLSGAGGIFSTLDLKDFDNITLLSLSEDGRYLIAHGQYYKDRDKDIIYKNKNKNTADLFFVYDTYLKETSLFTNNEFSYTVEDDYYFTTKDGLFSLYSEDMNPEKRYLPINEKIFFIYDIVNKKSIPLNEIDNSPLKNHIEKDKFTAFSNLNFFGKFIALTPNLTSVSHSGKYLYGTLKRENQESNNVKLAFIYDKSSDSINTITTSGYGSSKINAVSKNDIFVGWTESLVKSIGQADSYLIRQAFIYDSSKKEVHIPNIKPPMESNNYYNSEAMDISENGDFFVGWTEFKNSTHVTVNQHFKSEYPRSGFIYFINNKELTLLESNYETEAHSISKDGNTIFGVSKKPNNRWVTVAWDIDRMSKEDLNNNKNRKAIDIKYDTLLANNDITKIKNFSDSANKKITKLTDEINQAILNQEQEKSKLNTKLNSELNTLQIEKEEARKEKERIEKLIDDGDGTISSESERYNKYSDKHNLYKDKEEEKIEEIEKKSHY</sequence>
<dbReference type="Proteomes" id="UP000078250">
    <property type="component" value="Unassembled WGS sequence"/>
</dbReference>
<proteinExistence type="predicted"/>
<gene>
    <name evidence="2" type="ORF">M997_3229</name>
</gene>
<protein>
    <submittedName>
        <fullName evidence="2">Uncharacterized protein</fullName>
    </submittedName>
</protein>
<dbReference type="AlphaFoldDB" id="A0AAJ3LSM4"/>